<accession>A0ABP3QB92</accession>
<dbReference type="EMBL" id="BAAACA010000009">
    <property type="protein sequence ID" value="GAA0587386.1"/>
    <property type="molecule type" value="Genomic_DNA"/>
</dbReference>
<feature type="region of interest" description="Disordered" evidence="1">
    <location>
        <begin position="456"/>
        <end position="478"/>
    </location>
</feature>
<feature type="compositionally biased region" description="Basic and acidic residues" evidence="1">
    <location>
        <begin position="228"/>
        <end position="238"/>
    </location>
</feature>
<organism evidence="3 4">
    <name type="scientific">Streptomyces crystallinus</name>
    <dbReference type="NCBI Taxonomy" id="68191"/>
    <lineage>
        <taxon>Bacteria</taxon>
        <taxon>Bacillati</taxon>
        <taxon>Actinomycetota</taxon>
        <taxon>Actinomycetes</taxon>
        <taxon>Kitasatosporales</taxon>
        <taxon>Streptomycetaceae</taxon>
        <taxon>Streptomyces</taxon>
    </lineage>
</organism>
<evidence type="ECO:0000259" key="2">
    <source>
        <dbReference type="Pfam" id="PF00668"/>
    </source>
</evidence>
<dbReference type="Proteomes" id="UP001500668">
    <property type="component" value="Unassembled WGS sequence"/>
</dbReference>
<dbReference type="RefSeq" id="WP_344071565.1">
    <property type="nucleotide sequence ID" value="NZ_BAAACA010000009.1"/>
</dbReference>
<dbReference type="Gene3D" id="3.30.559.10">
    <property type="entry name" value="Chloramphenicol acetyltransferase-like domain"/>
    <property type="match status" value="1"/>
</dbReference>
<proteinExistence type="predicted"/>
<keyword evidence="4" id="KW-1185">Reference proteome</keyword>
<gene>
    <name evidence="3" type="ORF">GCM10010394_15590</name>
</gene>
<protein>
    <recommendedName>
        <fullName evidence="2">Condensation domain-containing protein</fullName>
    </recommendedName>
</protein>
<evidence type="ECO:0000256" key="1">
    <source>
        <dbReference type="SAM" id="MobiDB-lite"/>
    </source>
</evidence>
<dbReference type="InterPro" id="IPR001242">
    <property type="entry name" value="Condensation_dom"/>
</dbReference>
<name>A0ABP3QB92_9ACTN</name>
<sequence>MEKIETRAVPFYGRRSVTAPATCAQRHMWDLIRREMPDASFYDFCQEVFLPGKGTVDDVVAVCAELVTRHESLRTKFFSGADGSLVQAVARSGSLEAEIYATGPGEDAQFVYDAWRRRSRDRTFDLRGGPPLRALVVVTGHTPVLAAFCVSHLAADLMSMRTLAAEALSLLAARTARTCGPPPAVTRQPVEQAEFERSPQGRALLARSHAHWRQQLASAPVTMFPGRPDPRGPGRPDRSSAAMDSTAAFLAVRALAGQWRVSTSAVLLTAVGLLLGARSGQPVCALRLLAANRTHPALQHTVANLHQEVLTSFDLRAENVRAVARRAFAAGTVAYANGLFDPDGANELIRAEGLRRGEPLHLSCCFNDIRTDHDPRAMGEAASAEEMRAALARTVVAPCDFEEAETFFLVVVDTDPGWLRFVLCAETAVLPPEEVRAFLRRLERLLVDCAEQPERPWPRLLQGPDPQAGRPLRTAARG</sequence>
<evidence type="ECO:0000313" key="4">
    <source>
        <dbReference type="Proteomes" id="UP001500668"/>
    </source>
</evidence>
<reference evidence="4" key="1">
    <citation type="journal article" date="2019" name="Int. J. Syst. Evol. Microbiol.">
        <title>The Global Catalogue of Microorganisms (GCM) 10K type strain sequencing project: providing services to taxonomists for standard genome sequencing and annotation.</title>
        <authorList>
            <consortium name="The Broad Institute Genomics Platform"/>
            <consortium name="The Broad Institute Genome Sequencing Center for Infectious Disease"/>
            <person name="Wu L."/>
            <person name="Ma J."/>
        </authorList>
    </citation>
    <scope>NUCLEOTIDE SEQUENCE [LARGE SCALE GENOMIC DNA]</scope>
    <source>
        <strain evidence="4">JCM 5067</strain>
    </source>
</reference>
<comment type="caution">
    <text evidence="3">The sequence shown here is derived from an EMBL/GenBank/DDBJ whole genome shotgun (WGS) entry which is preliminary data.</text>
</comment>
<dbReference type="PANTHER" id="PTHR45527">
    <property type="entry name" value="NONRIBOSOMAL PEPTIDE SYNTHETASE"/>
    <property type="match status" value="1"/>
</dbReference>
<dbReference type="Gene3D" id="3.30.559.30">
    <property type="entry name" value="Nonribosomal peptide synthetase, condensation domain"/>
    <property type="match status" value="1"/>
</dbReference>
<evidence type="ECO:0000313" key="3">
    <source>
        <dbReference type="EMBL" id="GAA0587386.1"/>
    </source>
</evidence>
<dbReference type="InterPro" id="IPR023213">
    <property type="entry name" value="CAT-like_dom_sf"/>
</dbReference>
<dbReference type="SUPFAM" id="SSF52777">
    <property type="entry name" value="CoA-dependent acyltransferases"/>
    <property type="match status" value="2"/>
</dbReference>
<feature type="region of interest" description="Disordered" evidence="1">
    <location>
        <begin position="217"/>
        <end position="241"/>
    </location>
</feature>
<feature type="domain" description="Condensation" evidence="2">
    <location>
        <begin position="18"/>
        <end position="302"/>
    </location>
</feature>
<dbReference type="Pfam" id="PF00668">
    <property type="entry name" value="Condensation"/>
    <property type="match status" value="1"/>
</dbReference>
<dbReference type="PANTHER" id="PTHR45527:SF1">
    <property type="entry name" value="FATTY ACID SYNTHASE"/>
    <property type="match status" value="1"/>
</dbReference>